<sequence length="87" mass="10131">AVATKYLVDIIDADTNINSSCESELKKPDYADLDVQCHEKAEQPDNDDELDEGEVSQDENEEQEENYQPKKRKRSVRMIDKEKKTKR</sequence>
<evidence type="ECO:0000313" key="2">
    <source>
        <dbReference type="Proteomes" id="UP000789366"/>
    </source>
</evidence>
<keyword evidence="2" id="KW-1185">Reference proteome</keyword>
<organism evidence="1 2">
    <name type="scientific">Cetraspora pellucida</name>
    <dbReference type="NCBI Taxonomy" id="1433469"/>
    <lineage>
        <taxon>Eukaryota</taxon>
        <taxon>Fungi</taxon>
        <taxon>Fungi incertae sedis</taxon>
        <taxon>Mucoromycota</taxon>
        <taxon>Glomeromycotina</taxon>
        <taxon>Glomeromycetes</taxon>
        <taxon>Diversisporales</taxon>
        <taxon>Gigasporaceae</taxon>
        <taxon>Cetraspora</taxon>
    </lineage>
</organism>
<accession>A0ACA9MGJ0</accession>
<feature type="non-terminal residue" evidence="1">
    <location>
        <position position="1"/>
    </location>
</feature>
<gene>
    <name evidence="1" type="ORF">SPELUC_LOCUS6757</name>
</gene>
<name>A0ACA9MGJ0_9GLOM</name>
<protein>
    <submittedName>
        <fullName evidence="1">6741_t:CDS:1</fullName>
    </submittedName>
</protein>
<dbReference type="EMBL" id="CAJVPW010008227">
    <property type="protein sequence ID" value="CAG8591293.1"/>
    <property type="molecule type" value="Genomic_DNA"/>
</dbReference>
<evidence type="ECO:0000313" key="1">
    <source>
        <dbReference type="EMBL" id="CAG8591293.1"/>
    </source>
</evidence>
<proteinExistence type="predicted"/>
<dbReference type="Proteomes" id="UP000789366">
    <property type="component" value="Unassembled WGS sequence"/>
</dbReference>
<reference evidence="1" key="1">
    <citation type="submission" date="2021-06" db="EMBL/GenBank/DDBJ databases">
        <authorList>
            <person name="Kallberg Y."/>
            <person name="Tangrot J."/>
            <person name="Rosling A."/>
        </authorList>
    </citation>
    <scope>NUCLEOTIDE SEQUENCE</scope>
    <source>
        <strain evidence="1">28 12/20/2015</strain>
    </source>
</reference>
<comment type="caution">
    <text evidence="1">The sequence shown here is derived from an EMBL/GenBank/DDBJ whole genome shotgun (WGS) entry which is preliminary data.</text>
</comment>